<dbReference type="Gene3D" id="2.60.120.10">
    <property type="entry name" value="Jelly Rolls"/>
    <property type="match status" value="1"/>
</dbReference>
<dbReference type="KEGG" id="tvi:Thivi_0704"/>
<dbReference type="InterPro" id="IPR000595">
    <property type="entry name" value="cNMP-bd_dom"/>
</dbReference>
<dbReference type="InterPro" id="IPR036390">
    <property type="entry name" value="WH_DNA-bd_sf"/>
</dbReference>
<keyword evidence="6" id="KW-1185">Reference proteome</keyword>
<dbReference type="eggNOG" id="COG0664">
    <property type="taxonomic scope" value="Bacteria"/>
</dbReference>
<protein>
    <submittedName>
        <fullName evidence="5">cAMP-binding protein</fullName>
    </submittedName>
</protein>
<dbReference type="GO" id="GO:0005829">
    <property type="term" value="C:cytosol"/>
    <property type="evidence" value="ECO:0007669"/>
    <property type="project" value="TreeGrafter"/>
</dbReference>
<name>I3Y6Z0_THIV6</name>
<proteinExistence type="predicted"/>
<dbReference type="AlphaFoldDB" id="I3Y6Z0"/>
<evidence type="ECO:0000259" key="4">
    <source>
        <dbReference type="PROSITE" id="PS51063"/>
    </source>
</evidence>
<dbReference type="PROSITE" id="PS51063">
    <property type="entry name" value="HTH_CRP_2"/>
    <property type="match status" value="1"/>
</dbReference>
<reference evidence="5 6" key="1">
    <citation type="submission" date="2012-06" db="EMBL/GenBank/DDBJ databases">
        <title>Complete sequence of Thiocystis violascens DSM 198.</title>
        <authorList>
            <consortium name="US DOE Joint Genome Institute"/>
            <person name="Lucas S."/>
            <person name="Han J."/>
            <person name="Lapidus A."/>
            <person name="Cheng J.-F."/>
            <person name="Goodwin L."/>
            <person name="Pitluck S."/>
            <person name="Peters L."/>
            <person name="Ovchinnikova G."/>
            <person name="Teshima H."/>
            <person name="Detter J.C."/>
            <person name="Han C."/>
            <person name="Tapia R."/>
            <person name="Land M."/>
            <person name="Hauser L."/>
            <person name="Kyrpides N."/>
            <person name="Ivanova N."/>
            <person name="Pagani I."/>
            <person name="Vogl K."/>
            <person name="Liu Z."/>
            <person name="Frigaard N.-U."/>
            <person name="Bryant D."/>
            <person name="Woyke T."/>
        </authorList>
    </citation>
    <scope>NUCLEOTIDE SEQUENCE [LARGE SCALE GENOMIC DNA]</scope>
    <source>
        <strain evidence="6">ATCC 17096 / DSM 198 / 6111</strain>
    </source>
</reference>
<dbReference type="InterPro" id="IPR018490">
    <property type="entry name" value="cNMP-bd_dom_sf"/>
</dbReference>
<keyword evidence="3" id="KW-0804">Transcription</keyword>
<evidence type="ECO:0000256" key="1">
    <source>
        <dbReference type="ARBA" id="ARBA00023015"/>
    </source>
</evidence>
<dbReference type="STRING" id="765911.Thivi_0704"/>
<keyword evidence="2" id="KW-0238">DNA-binding</keyword>
<dbReference type="PANTHER" id="PTHR24567">
    <property type="entry name" value="CRP FAMILY TRANSCRIPTIONAL REGULATORY PROTEIN"/>
    <property type="match status" value="1"/>
</dbReference>
<dbReference type="InterPro" id="IPR014710">
    <property type="entry name" value="RmlC-like_jellyroll"/>
</dbReference>
<accession>I3Y6Z0</accession>
<dbReference type="SMART" id="SM00419">
    <property type="entry name" value="HTH_CRP"/>
    <property type="match status" value="1"/>
</dbReference>
<dbReference type="InterPro" id="IPR036388">
    <property type="entry name" value="WH-like_DNA-bd_sf"/>
</dbReference>
<dbReference type="CDD" id="cd00038">
    <property type="entry name" value="CAP_ED"/>
    <property type="match status" value="1"/>
</dbReference>
<evidence type="ECO:0000313" key="5">
    <source>
        <dbReference type="EMBL" id="AFL72758.1"/>
    </source>
</evidence>
<dbReference type="HOGENOM" id="CLU_075053_7_1_6"/>
<dbReference type="SUPFAM" id="SSF51206">
    <property type="entry name" value="cAMP-binding domain-like"/>
    <property type="match status" value="1"/>
</dbReference>
<evidence type="ECO:0000313" key="6">
    <source>
        <dbReference type="Proteomes" id="UP000006062"/>
    </source>
</evidence>
<dbReference type="Pfam" id="PF13545">
    <property type="entry name" value="HTH_Crp_2"/>
    <property type="match status" value="1"/>
</dbReference>
<organism evidence="5 6">
    <name type="scientific">Thiocystis violascens (strain ATCC 17096 / DSM 198 / 6111)</name>
    <name type="common">Chromatium violascens</name>
    <dbReference type="NCBI Taxonomy" id="765911"/>
    <lineage>
        <taxon>Bacteria</taxon>
        <taxon>Pseudomonadati</taxon>
        <taxon>Pseudomonadota</taxon>
        <taxon>Gammaproteobacteria</taxon>
        <taxon>Chromatiales</taxon>
        <taxon>Chromatiaceae</taxon>
        <taxon>Thiocystis</taxon>
    </lineage>
</organism>
<dbReference type="EMBL" id="CP003154">
    <property type="protein sequence ID" value="AFL72758.1"/>
    <property type="molecule type" value="Genomic_DNA"/>
</dbReference>
<dbReference type="InterPro" id="IPR012318">
    <property type="entry name" value="HTH_CRP"/>
</dbReference>
<dbReference type="SUPFAM" id="SSF46785">
    <property type="entry name" value="Winged helix' DNA-binding domain"/>
    <property type="match status" value="1"/>
</dbReference>
<dbReference type="PANTHER" id="PTHR24567:SF74">
    <property type="entry name" value="HTH-TYPE TRANSCRIPTIONAL REGULATOR ARCR"/>
    <property type="match status" value="1"/>
</dbReference>
<keyword evidence="1" id="KW-0805">Transcription regulation</keyword>
<dbReference type="Gene3D" id="1.10.10.10">
    <property type="entry name" value="Winged helix-like DNA-binding domain superfamily/Winged helix DNA-binding domain"/>
    <property type="match status" value="1"/>
</dbReference>
<dbReference type="GO" id="GO:0003700">
    <property type="term" value="F:DNA-binding transcription factor activity"/>
    <property type="evidence" value="ECO:0007669"/>
    <property type="project" value="TreeGrafter"/>
</dbReference>
<gene>
    <name evidence="5" type="ordered locus">Thivi_0704</name>
</gene>
<dbReference type="GO" id="GO:0003677">
    <property type="term" value="F:DNA binding"/>
    <property type="evidence" value="ECO:0007669"/>
    <property type="project" value="UniProtKB-KW"/>
</dbReference>
<dbReference type="Pfam" id="PF00027">
    <property type="entry name" value="cNMP_binding"/>
    <property type="match status" value="1"/>
</dbReference>
<evidence type="ECO:0000256" key="2">
    <source>
        <dbReference type="ARBA" id="ARBA00023125"/>
    </source>
</evidence>
<feature type="domain" description="HTH crp-type" evidence="4">
    <location>
        <begin position="153"/>
        <end position="224"/>
    </location>
</feature>
<evidence type="ECO:0000256" key="3">
    <source>
        <dbReference type="ARBA" id="ARBA00023163"/>
    </source>
</evidence>
<dbReference type="Proteomes" id="UP000006062">
    <property type="component" value="Chromosome"/>
</dbReference>
<dbReference type="InterPro" id="IPR050397">
    <property type="entry name" value="Env_Response_Regulators"/>
</dbReference>
<dbReference type="RefSeq" id="WP_014777252.1">
    <property type="nucleotide sequence ID" value="NC_018012.1"/>
</dbReference>
<sequence length="229" mass="25401">MIQDSSQQRRLIERFAFLRDGGEALRETFFAQAKVATLPAEHIICRDGGQCSQLALVLAGTGRVYKLGENGREITLYRIEAGQSCVVTASCILSQRPFPAFAVCETEVEAAVVAQGDVQRWLTSSSHWRDFIFAQVAERIGEVFSVLDAVLFQPLDQRLAALLLHRARRSPKGAARGRILRVTHQELAVELGSSREVITRLLRDFEKTGALLTGRGQIELLDPSILEAR</sequence>
<dbReference type="OrthoDB" id="9776746at2"/>